<protein>
    <submittedName>
        <fullName evidence="2">Uncharacterized protein</fullName>
    </submittedName>
</protein>
<name>A0A1N7FTL8_9ACTN</name>
<evidence type="ECO:0000256" key="1">
    <source>
        <dbReference type="SAM" id="MobiDB-lite"/>
    </source>
</evidence>
<proteinExistence type="predicted"/>
<feature type="non-terminal residue" evidence="2">
    <location>
        <position position="80"/>
    </location>
</feature>
<feature type="region of interest" description="Disordered" evidence="1">
    <location>
        <begin position="27"/>
        <end position="80"/>
    </location>
</feature>
<dbReference type="AlphaFoldDB" id="A0A1N7FTL8"/>
<evidence type="ECO:0000313" key="3">
    <source>
        <dbReference type="Proteomes" id="UP000186004"/>
    </source>
</evidence>
<dbReference type="EMBL" id="FTNF01000048">
    <property type="protein sequence ID" value="SIS03703.1"/>
    <property type="molecule type" value="Genomic_DNA"/>
</dbReference>
<accession>A0A1N7FTL8</accession>
<reference evidence="2 3" key="1">
    <citation type="submission" date="2017-01" db="EMBL/GenBank/DDBJ databases">
        <authorList>
            <person name="Mah S.A."/>
            <person name="Swanson W.J."/>
            <person name="Moy G.W."/>
            <person name="Vacquier V.D."/>
        </authorList>
    </citation>
    <scope>NUCLEOTIDE SEQUENCE [LARGE SCALE GENOMIC DNA]</scope>
    <source>
        <strain evidence="2 3">DSM 45758</strain>
    </source>
</reference>
<dbReference type="Proteomes" id="UP000186004">
    <property type="component" value="Unassembled WGS sequence"/>
</dbReference>
<keyword evidence="3" id="KW-1185">Reference proteome</keyword>
<evidence type="ECO:0000313" key="2">
    <source>
        <dbReference type="EMBL" id="SIS03703.1"/>
    </source>
</evidence>
<sequence length="80" mass="8167">MARRWRVPVVGGLALVLVATLGGMEALPGQASRPADQTASAEDGKGLFGRLGDAARGMVGDGPSRPRPEVISAGLSVQEK</sequence>
<organism evidence="2 3">
    <name type="scientific">Micromonospora avicenniae</name>
    <dbReference type="NCBI Taxonomy" id="1198245"/>
    <lineage>
        <taxon>Bacteria</taxon>
        <taxon>Bacillati</taxon>
        <taxon>Actinomycetota</taxon>
        <taxon>Actinomycetes</taxon>
        <taxon>Micromonosporales</taxon>
        <taxon>Micromonosporaceae</taxon>
        <taxon>Micromonospora</taxon>
    </lineage>
</organism>
<gene>
    <name evidence="2" type="ORF">SAMN05444858_14812</name>
</gene>